<protein>
    <submittedName>
        <fullName evidence="2">Uncharacterized protein, isoform B</fullName>
    </submittedName>
</protein>
<name>A0A0Q9WEB6_DROVI</name>
<sequence length="115" mass="12809">MKLLLFWEALLLLLAVAQTQPEAAGKSQSRPQSKYCKSFDNAAGGPDNLCEKHRFLTYSKCHFECTATHHLSVDNCSIHILGKHSYPRCEDIYCVPDETGADPKNADASTAEDFF</sequence>
<dbReference type="AlphaFoldDB" id="A0A0Q9WEB6"/>
<organism evidence="2 3">
    <name type="scientific">Drosophila virilis</name>
    <name type="common">Fruit fly</name>
    <dbReference type="NCBI Taxonomy" id="7244"/>
    <lineage>
        <taxon>Eukaryota</taxon>
        <taxon>Metazoa</taxon>
        <taxon>Ecdysozoa</taxon>
        <taxon>Arthropoda</taxon>
        <taxon>Hexapoda</taxon>
        <taxon>Insecta</taxon>
        <taxon>Pterygota</taxon>
        <taxon>Neoptera</taxon>
        <taxon>Endopterygota</taxon>
        <taxon>Diptera</taxon>
        <taxon>Brachycera</taxon>
        <taxon>Muscomorpha</taxon>
        <taxon>Ephydroidea</taxon>
        <taxon>Drosophilidae</taxon>
        <taxon>Drosophila</taxon>
    </lineage>
</organism>
<feature type="chain" id="PRO_5006386712" evidence="1">
    <location>
        <begin position="20"/>
        <end position="115"/>
    </location>
</feature>
<dbReference type="Proteomes" id="UP000008792">
    <property type="component" value="Unassembled WGS sequence"/>
</dbReference>
<dbReference type="EMBL" id="CH940655">
    <property type="protein sequence ID" value="KRF82626.1"/>
    <property type="molecule type" value="Genomic_DNA"/>
</dbReference>
<evidence type="ECO:0000313" key="2">
    <source>
        <dbReference type="EMBL" id="KRF82626.1"/>
    </source>
</evidence>
<evidence type="ECO:0000256" key="1">
    <source>
        <dbReference type="SAM" id="SignalP"/>
    </source>
</evidence>
<accession>A0A0Q9WEB6</accession>
<keyword evidence="3" id="KW-1185">Reference proteome</keyword>
<gene>
    <name evidence="2" type="primary">Dvir\GJ15940</name>
    <name evidence="2" type="ORF">Dvir_GJ15940</name>
</gene>
<keyword evidence="1" id="KW-0732">Signal</keyword>
<dbReference type="KEGG" id="dvi:6634566"/>
<evidence type="ECO:0000313" key="3">
    <source>
        <dbReference type="Proteomes" id="UP000008792"/>
    </source>
</evidence>
<proteinExistence type="predicted"/>
<feature type="signal peptide" evidence="1">
    <location>
        <begin position="1"/>
        <end position="19"/>
    </location>
</feature>
<reference evidence="2 3" key="1">
    <citation type="journal article" date="2007" name="Nature">
        <title>Evolution of genes and genomes on the Drosophila phylogeny.</title>
        <authorList>
            <consortium name="Drosophila 12 Genomes Consortium"/>
            <person name="Clark A.G."/>
            <person name="Eisen M.B."/>
            <person name="Smith D.R."/>
            <person name="Bergman C.M."/>
            <person name="Oliver B."/>
            <person name="Markow T.A."/>
            <person name="Kaufman T.C."/>
            <person name="Kellis M."/>
            <person name="Gelbart W."/>
            <person name="Iyer V.N."/>
            <person name="Pollard D.A."/>
            <person name="Sackton T.B."/>
            <person name="Larracuente A.M."/>
            <person name="Singh N.D."/>
            <person name="Abad J.P."/>
            <person name="Abt D.N."/>
            <person name="Adryan B."/>
            <person name="Aguade M."/>
            <person name="Akashi H."/>
            <person name="Anderson W.W."/>
            <person name="Aquadro C.F."/>
            <person name="Ardell D.H."/>
            <person name="Arguello R."/>
            <person name="Artieri C.G."/>
            <person name="Barbash D.A."/>
            <person name="Barker D."/>
            <person name="Barsanti P."/>
            <person name="Batterham P."/>
            <person name="Batzoglou S."/>
            <person name="Begun D."/>
            <person name="Bhutkar A."/>
            <person name="Blanco E."/>
            <person name="Bosak S.A."/>
            <person name="Bradley R.K."/>
            <person name="Brand A.D."/>
            <person name="Brent M.R."/>
            <person name="Brooks A.N."/>
            <person name="Brown R.H."/>
            <person name="Butlin R.K."/>
            <person name="Caggese C."/>
            <person name="Calvi B.R."/>
            <person name="Bernardo de Carvalho A."/>
            <person name="Caspi A."/>
            <person name="Castrezana S."/>
            <person name="Celniker S.E."/>
            <person name="Chang J.L."/>
            <person name="Chapple C."/>
            <person name="Chatterji S."/>
            <person name="Chinwalla A."/>
            <person name="Civetta A."/>
            <person name="Clifton S.W."/>
            <person name="Comeron J.M."/>
            <person name="Costello J.C."/>
            <person name="Coyne J.A."/>
            <person name="Daub J."/>
            <person name="David R.G."/>
            <person name="Delcher A.L."/>
            <person name="Delehaunty K."/>
            <person name="Do C.B."/>
            <person name="Ebling H."/>
            <person name="Edwards K."/>
            <person name="Eickbush T."/>
            <person name="Evans J.D."/>
            <person name="Filipski A."/>
            <person name="Findeiss S."/>
            <person name="Freyhult E."/>
            <person name="Fulton L."/>
            <person name="Fulton R."/>
            <person name="Garcia A.C."/>
            <person name="Gardiner A."/>
            <person name="Garfield D.A."/>
            <person name="Garvin B.E."/>
            <person name="Gibson G."/>
            <person name="Gilbert D."/>
            <person name="Gnerre S."/>
            <person name="Godfrey J."/>
            <person name="Good R."/>
            <person name="Gotea V."/>
            <person name="Gravely B."/>
            <person name="Greenberg A.J."/>
            <person name="Griffiths-Jones S."/>
            <person name="Gross S."/>
            <person name="Guigo R."/>
            <person name="Gustafson E.A."/>
            <person name="Haerty W."/>
            <person name="Hahn M.W."/>
            <person name="Halligan D.L."/>
            <person name="Halpern A.L."/>
            <person name="Halter G.M."/>
            <person name="Han M.V."/>
            <person name="Heger A."/>
            <person name="Hillier L."/>
            <person name="Hinrichs A.S."/>
            <person name="Holmes I."/>
            <person name="Hoskins R.A."/>
            <person name="Hubisz M.J."/>
            <person name="Hultmark D."/>
            <person name="Huntley M.A."/>
            <person name="Jaffe D.B."/>
            <person name="Jagadeeshan S."/>
            <person name="Jeck W.R."/>
            <person name="Johnson J."/>
            <person name="Jones C.D."/>
            <person name="Jordan W.C."/>
            <person name="Karpen G.H."/>
            <person name="Kataoka E."/>
            <person name="Keightley P.D."/>
            <person name="Kheradpour P."/>
            <person name="Kirkness E.F."/>
            <person name="Koerich L.B."/>
            <person name="Kristiansen K."/>
            <person name="Kudrna D."/>
            <person name="Kulathinal R.J."/>
            <person name="Kumar S."/>
            <person name="Kwok R."/>
            <person name="Lander E."/>
            <person name="Langley C.H."/>
            <person name="Lapoint R."/>
            <person name="Lazzaro B.P."/>
            <person name="Lee S.J."/>
            <person name="Levesque L."/>
            <person name="Li R."/>
            <person name="Lin C.F."/>
            <person name="Lin M.F."/>
            <person name="Lindblad-Toh K."/>
            <person name="Llopart A."/>
            <person name="Long M."/>
            <person name="Low L."/>
            <person name="Lozovsky E."/>
            <person name="Lu J."/>
            <person name="Luo M."/>
            <person name="Machado C.A."/>
            <person name="Makalowski W."/>
            <person name="Marzo M."/>
            <person name="Matsuda M."/>
            <person name="Matzkin L."/>
            <person name="McAllister B."/>
            <person name="McBride C.S."/>
            <person name="McKernan B."/>
            <person name="McKernan K."/>
            <person name="Mendez-Lago M."/>
            <person name="Minx P."/>
            <person name="Mollenhauer M.U."/>
            <person name="Montooth K."/>
            <person name="Mount S.M."/>
            <person name="Mu X."/>
            <person name="Myers E."/>
            <person name="Negre B."/>
            <person name="Newfeld S."/>
            <person name="Nielsen R."/>
            <person name="Noor M.A."/>
            <person name="O'Grady P."/>
            <person name="Pachter L."/>
            <person name="Papaceit M."/>
            <person name="Parisi M.J."/>
            <person name="Parisi M."/>
            <person name="Parts L."/>
            <person name="Pedersen J.S."/>
            <person name="Pesole G."/>
            <person name="Phillippy A.M."/>
            <person name="Ponting C.P."/>
            <person name="Pop M."/>
            <person name="Porcelli D."/>
            <person name="Powell J.R."/>
            <person name="Prohaska S."/>
            <person name="Pruitt K."/>
            <person name="Puig M."/>
            <person name="Quesneville H."/>
            <person name="Ram K.R."/>
            <person name="Rand D."/>
            <person name="Rasmussen M.D."/>
            <person name="Reed L.K."/>
            <person name="Reenan R."/>
            <person name="Reily A."/>
            <person name="Remington K.A."/>
            <person name="Rieger T.T."/>
            <person name="Ritchie M.G."/>
            <person name="Robin C."/>
            <person name="Rogers Y.H."/>
            <person name="Rohde C."/>
            <person name="Rozas J."/>
            <person name="Rubenfield M.J."/>
            <person name="Ruiz A."/>
            <person name="Russo S."/>
            <person name="Salzberg S.L."/>
            <person name="Sanchez-Gracia A."/>
            <person name="Saranga D.J."/>
            <person name="Sato H."/>
            <person name="Schaeffer S.W."/>
            <person name="Schatz M.C."/>
            <person name="Schlenke T."/>
            <person name="Schwartz R."/>
            <person name="Segarra C."/>
            <person name="Singh R.S."/>
            <person name="Sirot L."/>
            <person name="Sirota M."/>
            <person name="Sisneros N.B."/>
            <person name="Smith C.D."/>
            <person name="Smith T.F."/>
            <person name="Spieth J."/>
            <person name="Stage D.E."/>
            <person name="Stark A."/>
            <person name="Stephan W."/>
            <person name="Strausberg R.L."/>
            <person name="Strempel S."/>
            <person name="Sturgill D."/>
            <person name="Sutton G."/>
            <person name="Sutton G.G."/>
            <person name="Tao W."/>
            <person name="Teichmann S."/>
            <person name="Tobari Y.N."/>
            <person name="Tomimura Y."/>
            <person name="Tsolas J.M."/>
            <person name="Valente V.L."/>
            <person name="Venter E."/>
            <person name="Venter J.C."/>
            <person name="Vicario S."/>
            <person name="Vieira F.G."/>
            <person name="Vilella A.J."/>
            <person name="Villasante A."/>
            <person name="Walenz B."/>
            <person name="Wang J."/>
            <person name="Wasserman M."/>
            <person name="Watts T."/>
            <person name="Wilson D."/>
            <person name="Wilson R.K."/>
            <person name="Wing R.A."/>
            <person name="Wolfner M.F."/>
            <person name="Wong A."/>
            <person name="Wong G.K."/>
            <person name="Wu C.I."/>
            <person name="Wu G."/>
            <person name="Yamamoto D."/>
            <person name="Yang H.P."/>
            <person name="Yang S.P."/>
            <person name="Yorke J.A."/>
            <person name="Yoshida K."/>
            <person name="Zdobnov E."/>
            <person name="Zhang P."/>
            <person name="Zhang Y."/>
            <person name="Zimin A.V."/>
            <person name="Baldwin J."/>
            <person name="Abdouelleil A."/>
            <person name="Abdulkadir J."/>
            <person name="Abebe A."/>
            <person name="Abera B."/>
            <person name="Abreu J."/>
            <person name="Acer S.C."/>
            <person name="Aftuck L."/>
            <person name="Alexander A."/>
            <person name="An P."/>
            <person name="Anderson E."/>
            <person name="Anderson S."/>
            <person name="Arachi H."/>
            <person name="Azer M."/>
            <person name="Bachantsang P."/>
            <person name="Barry A."/>
            <person name="Bayul T."/>
            <person name="Berlin A."/>
            <person name="Bessette D."/>
            <person name="Bloom T."/>
            <person name="Blye J."/>
            <person name="Boguslavskiy L."/>
            <person name="Bonnet C."/>
            <person name="Boukhgalter B."/>
            <person name="Bourzgui I."/>
            <person name="Brown A."/>
            <person name="Cahill P."/>
            <person name="Channer S."/>
            <person name="Cheshatsang Y."/>
            <person name="Chuda L."/>
            <person name="Citroen M."/>
            <person name="Collymore A."/>
            <person name="Cooke P."/>
            <person name="Costello M."/>
            <person name="D'Aco K."/>
            <person name="Daza R."/>
            <person name="De Haan G."/>
            <person name="DeGray S."/>
            <person name="DeMaso C."/>
            <person name="Dhargay N."/>
            <person name="Dooley K."/>
            <person name="Dooley E."/>
            <person name="Doricent M."/>
            <person name="Dorje P."/>
            <person name="Dorjee K."/>
            <person name="Dupes A."/>
            <person name="Elong R."/>
            <person name="Falk J."/>
            <person name="Farina A."/>
            <person name="Faro S."/>
            <person name="Ferguson D."/>
            <person name="Fisher S."/>
            <person name="Foley C.D."/>
            <person name="Franke A."/>
            <person name="Friedrich D."/>
            <person name="Gadbois L."/>
            <person name="Gearin G."/>
            <person name="Gearin C.R."/>
            <person name="Giannoukos G."/>
            <person name="Goode T."/>
            <person name="Graham J."/>
            <person name="Grandbois E."/>
            <person name="Grewal S."/>
            <person name="Gyaltsen K."/>
            <person name="Hafez N."/>
            <person name="Hagos B."/>
            <person name="Hall J."/>
            <person name="Henson C."/>
            <person name="Hollinger A."/>
            <person name="Honan T."/>
            <person name="Huard M.D."/>
            <person name="Hughes L."/>
            <person name="Hurhula B."/>
            <person name="Husby M.E."/>
            <person name="Kamat A."/>
            <person name="Kanga B."/>
            <person name="Kashin S."/>
            <person name="Khazanovich D."/>
            <person name="Kisner P."/>
            <person name="Lance K."/>
            <person name="Lara M."/>
            <person name="Lee W."/>
            <person name="Lennon N."/>
            <person name="Letendre F."/>
            <person name="LeVine R."/>
            <person name="Lipovsky A."/>
            <person name="Liu X."/>
            <person name="Liu J."/>
            <person name="Liu S."/>
            <person name="Lokyitsang T."/>
            <person name="Lokyitsang Y."/>
            <person name="Lubonja R."/>
            <person name="Lui A."/>
            <person name="MacDonald P."/>
            <person name="Magnisalis V."/>
            <person name="Maru K."/>
            <person name="Matthews C."/>
            <person name="McCusker W."/>
            <person name="McDonough S."/>
            <person name="Mehta T."/>
            <person name="Meldrim J."/>
            <person name="Meneus L."/>
            <person name="Mihai O."/>
            <person name="Mihalev A."/>
            <person name="Mihova T."/>
            <person name="Mittelman R."/>
            <person name="Mlenga V."/>
            <person name="Montmayeur A."/>
            <person name="Mulrain L."/>
            <person name="Navidi A."/>
            <person name="Naylor J."/>
            <person name="Negash T."/>
            <person name="Nguyen T."/>
            <person name="Nguyen N."/>
            <person name="Nicol R."/>
            <person name="Norbu C."/>
            <person name="Norbu N."/>
            <person name="Novod N."/>
            <person name="O'Neill B."/>
            <person name="Osman S."/>
            <person name="Markiewicz E."/>
            <person name="Oyono O.L."/>
            <person name="Patti C."/>
            <person name="Phunkhang P."/>
            <person name="Pierre F."/>
            <person name="Priest M."/>
            <person name="Raghuraman S."/>
            <person name="Rege F."/>
            <person name="Reyes R."/>
            <person name="Rise C."/>
            <person name="Rogov P."/>
            <person name="Ross K."/>
            <person name="Ryan E."/>
            <person name="Settipalli S."/>
            <person name="Shea T."/>
            <person name="Sherpa N."/>
            <person name="Shi L."/>
            <person name="Shih D."/>
            <person name="Sparrow T."/>
            <person name="Spaulding J."/>
            <person name="Stalker J."/>
            <person name="Stange-Thomann N."/>
            <person name="Stavropoulos S."/>
            <person name="Stone C."/>
            <person name="Strader C."/>
            <person name="Tesfaye S."/>
            <person name="Thomson T."/>
            <person name="Thoulutsang Y."/>
            <person name="Thoulutsang D."/>
            <person name="Topham K."/>
            <person name="Topping I."/>
            <person name="Tsamla T."/>
            <person name="Vassiliev H."/>
            <person name="Vo A."/>
            <person name="Wangchuk T."/>
            <person name="Wangdi T."/>
            <person name="Weiand M."/>
            <person name="Wilkinson J."/>
            <person name="Wilson A."/>
            <person name="Yadav S."/>
            <person name="Young G."/>
            <person name="Yu Q."/>
            <person name="Zembek L."/>
            <person name="Zhong D."/>
            <person name="Zimmer A."/>
            <person name="Zwirko Z."/>
            <person name="Jaffe D.B."/>
            <person name="Alvarez P."/>
            <person name="Brockman W."/>
            <person name="Butler J."/>
            <person name="Chin C."/>
            <person name="Gnerre S."/>
            <person name="Grabherr M."/>
            <person name="Kleber M."/>
            <person name="Mauceli E."/>
            <person name="MacCallum I."/>
        </authorList>
    </citation>
    <scope>NUCLEOTIDE SEQUENCE [LARGE SCALE GENOMIC DNA]</scope>
    <source>
        <strain evidence="3">Tucson 15010-1051.87</strain>
    </source>
</reference>